<organism evidence="1 2">
    <name type="scientific">Oesophagostomum dentatum</name>
    <name type="common">Nodular worm</name>
    <dbReference type="NCBI Taxonomy" id="61180"/>
    <lineage>
        <taxon>Eukaryota</taxon>
        <taxon>Metazoa</taxon>
        <taxon>Ecdysozoa</taxon>
        <taxon>Nematoda</taxon>
        <taxon>Chromadorea</taxon>
        <taxon>Rhabditida</taxon>
        <taxon>Rhabditina</taxon>
        <taxon>Rhabditomorpha</taxon>
        <taxon>Strongyloidea</taxon>
        <taxon>Strongylidae</taxon>
        <taxon>Oesophagostomum</taxon>
    </lineage>
</organism>
<accession>A0A0B1S121</accession>
<name>A0A0B1S121_OESDE</name>
<evidence type="ECO:0000313" key="2">
    <source>
        <dbReference type="Proteomes" id="UP000053660"/>
    </source>
</evidence>
<dbReference type="OrthoDB" id="5792707at2759"/>
<dbReference type="AlphaFoldDB" id="A0A0B1S121"/>
<protein>
    <submittedName>
        <fullName evidence="1">VWA protein</fullName>
    </submittedName>
</protein>
<reference evidence="1 2" key="1">
    <citation type="submission" date="2014-03" db="EMBL/GenBank/DDBJ databases">
        <title>Draft genome of the hookworm Oesophagostomum dentatum.</title>
        <authorList>
            <person name="Mitreva M."/>
        </authorList>
    </citation>
    <scope>NUCLEOTIDE SEQUENCE [LARGE SCALE GENOMIC DNA]</scope>
    <source>
        <strain evidence="1 2">OD-Hann</strain>
    </source>
</reference>
<keyword evidence="2" id="KW-1185">Reference proteome</keyword>
<evidence type="ECO:0000313" key="1">
    <source>
        <dbReference type="EMBL" id="KHJ79048.1"/>
    </source>
</evidence>
<feature type="non-terminal residue" evidence="1">
    <location>
        <position position="1"/>
    </location>
</feature>
<dbReference type="EMBL" id="KN607290">
    <property type="protein sequence ID" value="KHJ79048.1"/>
    <property type="molecule type" value="Genomic_DNA"/>
</dbReference>
<gene>
    <name evidence="1" type="ORF">OESDEN_21315</name>
</gene>
<proteinExistence type="predicted"/>
<sequence>LITFSNGFLRTSTESLNFQKLTRSAEGSARFYTTYDDSKFNIPQDESVCAKFEQLLNDSDVRVASNSAARLSGVHVNIESYRCDPKVIRDFSWTGAESVEKAMAENKRAPLESRTRANHNRSIRPEISAMVRECRIRTKGYSFSH</sequence>
<dbReference type="Proteomes" id="UP000053660">
    <property type="component" value="Unassembled WGS sequence"/>
</dbReference>